<comment type="caution">
    <text evidence="2">The sequence shown here is derived from an EMBL/GenBank/DDBJ whole genome shotgun (WGS) entry which is preliminary data.</text>
</comment>
<dbReference type="AlphaFoldDB" id="A0A2P5EEA2"/>
<evidence type="ECO:0000313" key="3">
    <source>
        <dbReference type="Proteomes" id="UP000237000"/>
    </source>
</evidence>
<keyword evidence="1" id="KW-0175">Coiled coil</keyword>
<evidence type="ECO:0000313" key="2">
    <source>
        <dbReference type="EMBL" id="PON83852.1"/>
    </source>
</evidence>
<evidence type="ECO:0000256" key="1">
    <source>
        <dbReference type="SAM" id="Coils"/>
    </source>
</evidence>
<reference evidence="3" key="1">
    <citation type="submission" date="2016-06" db="EMBL/GenBank/DDBJ databases">
        <title>Parallel loss of symbiosis genes in relatives of nitrogen-fixing non-legume Parasponia.</title>
        <authorList>
            <person name="Van Velzen R."/>
            <person name="Holmer R."/>
            <person name="Bu F."/>
            <person name="Rutten L."/>
            <person name="Van Zeijl A."/>
            <person name="Liu W."/>
            <person name="Santuari L."/>
            <person name="Cao Q."/>
            <person name="Sharma T."/>
            <person name="Shen D."/>
            <person name="Roswanjaya Y."/>
            <person name="Wardhani T."/>
            <person name="Kalhor M.S."/>
            <person name="Jansen J."/>
            <person name="Van den Hoogen J."/>
            <person name="Gungor B."/>
            <person name="Hartog M."/>
            <person name="Hontelez J."/>
            <person name="Verver J."/>
            <person name="Yang W.-C."/>
            <person name="Schijlen E."/>
            <person name="Repin R."/>
            <person name="Schilthuizen M."/>
            <person name="Schranz E."/>
            <person name="Heidstra R."/>
            <person name="Miyata K."/>
            <person name="Fedorova E."/>
            <person name="Kohlen W."/>
            <person name="Bisseling T."/>
            <person name="Smit S."/>
            <person name="Geurts R."/>
        </authorList>
    </citation>
    <scope>NUCLEOTIDE SEQUENCE [LARGE SCALE GENOMIC DNA]</scope>
    <source>
        <strain evidence="3">cv. RG33-2</strain>
    </source>
</reference>
<organism evidence="2 3">
    <name type="scientific">Trema orientale</name>
    <name type="common">Charcoal tree</name>
    <name type="synonym">Celtis orientalis</name>
    <dbReference type="NCBI Taxonomy" id="63057"/>
    <lineage>
        <taxon>Eukaryota</taxon>
        <taxon>Viridiplantae</taxon>
        <taxon>Streptophyta</taxon>
        <taxon>Embryophyta</taxon>
        <taxon>Tracheophyta</taxon>
        <taxon>Spermatophyta</taxon>
        <taxon>Magnoliopsida</taxon>
        <taxon>eudicotyledons</taxon>
        <taxon>Gunneridae</taxon>
        <taxon>Pentapetalae</taxon>
        <taxon>rosids</taxon>
        <taxon>fabids</taxon>
        <taxon>Rosales</taxon>
        <taxon>Cannabaceae</taxon>
        <taxon>Trema</taxon>
    </lineage>
</organism>
<gene>
    <name evidence="2" type="ORF">TorRG33x02_204030</name>
</gene>
<sequence>METLREVMINNHTKLRNIMDEIYEAERKLDRATQAMEMISKDLSYHGYTIKGHRVNPTYQEILEAYTDVSNEFTEQNYDNCNIQKKSLHDLAHILLDNYIRLIDISVDFYRVEKHMEVAKNSLYIVSNLLHDHGFNTKLEKFITDIEDGNYDHKC</sequence>
<accession>A0A2P5EEA2</accession>
<dbReference type="EMBL" id="JXTC01000172">
    <property type="protein sequence ID" value="PON83852.1"/>
    <property type="molecule type" value="Genomic_DNA"/>
</dbReference>
<proteinExistence type="predicted"/>
<protein>
    <submittedName>
        <fullName evidence="2">Uncharacterized protein</fullName>
    </submittedName>
</protein>
<keyword evidence="3" id="KW-1185">Reference proteome</keyword>
<name>A0A2P5EEA2_TREOI</name>
<dbReference type="InParanoid" id="A0A2P5EEA2"/>
<feature type="coiled-coil region" evidence="1">
    <location>
        <begin position="15"/>
        <end position="42"/>
    </location>
</feature>
<dbReference type="Proteomes" id="UP000237000">
    <property type="component" value="Unassembled WGS sequence"/>
</dbReference>